<name>A0ABU8D7B2_9GAMM</name>
<dbReference type="Proteomes" id="UP001387215">
    <property type="component" value="Unassembled WGS sequence"/>
</dbReference>
<dbReference type="RefSeq" id="WP_336132668.1">
    <property type="nucleotide sequence ID" value="NZ_JBANDL010000002.1"/>
</dbReference>
<protein>
    <recommendedName>
        <fullName evidence="3">Transcriptional regulator</fullName>
    </recommendedName>
</protein>
<gene>
    <name evidence="1" type="ORF">V2J18_19845</name>
</gene>
<evidence type="ECO:0000313" key="2">
    <source>
        <dbReference type="Proteomes" id="UP001387215"/>
    </source>
</evidence>
<proteinExistence type="predicted"/>
<organism evidence="1 2">
    <name type="scientific">Lysobacter firmicutimachus</name>
    <dbReference type="NCBI Taxonomy" id="1792846"/>
    <lineage>
        <taxon>Bacteria</taxon>
        <taxon>Pseudomonadati</taxon>
        <taxon>Pseudomonadota</taxon>
        <taxon>Gammaproteobacteria</taxon>
        <taxon>Lysobacterales</taxon>
        <taxon>Lysobacteraceae</taxon>
        <taxon>Lysobacter</taxon>
    </lineage>
</organism>
<reference evidence="1 2" key="1">
    <citation type="submission" date="2024-02" db="EMBL/GenBank/DDBJ databases">
        <title>Lysobacter Genome Sequencing and Mining.</title>
        <authorList>
            <person name="Bierman J."/>
            <person name="Walker M.C."/>
        </authorList>
    </citation>
    <scope>NUCLEOTIDE SEQUENCE [LARGE SCALE GENOMIC DNA]</scope>
    <source>
        <strain evidence="1 2">PB6250</strain>
    </source>
</reference>
<evidence type="ECO:0000313" key="1">
    <source>
        <dbReference type="EMBL" id="MEI2456914.1"/>
    </source>
</evidence>
<comment type="caution">
    <text evidence="1">The sequence shown here is derived from an EMBL/GenBank/DDBJ whole genome shotgun (WGS) entry which is preliminary data.</text>
</comment>
<keyword evidence="2" id="KW-1185">Reference proteome</keyword>
<dbReference type="EMBL" id="JBANDL010000002">
    <property type="protein sequence ID" value="MEI2456914.1"/>
    <property type="molecule type" value="Genomic_DNA"/>
</dbReference>
<sequence length="174" mass="19112">MTSTEPFRPSSPSEYPELTPLEVGNRVLRLLDGLKTTDGLTVDEVAAKTGIPLKYDPRGRAHGLIIKLPDSPWFYSVIFRGSKPPKAVELNYAYDGDTPPTGQPLCGLELDVVAKRLKDDGFMMRIDEDGIGQPLAYIFRRDRVDVMAVLGSSPADARSVDRLCIGHLLITLAD</sequence>
<accession>A0ABU8D7B2</accession>
<evidence type="ECO:0008006" key="3">
    <source>
        <dbReference type="Google" id="ProtNLM"/>
    </source>
</evidence>